<organism evidence="2 3">
    <name type="scientific">Undibacterium pigrum</name>
    <dbReference type="NCBI Taxonomy" id="401470"/>
    <lineage>
        <taxon>Bacteria</taxon>
        <taxon>Pseudomonadati</taxon>
        <taxon>Pseudomonadota</taxon>
        <taxon>Betaproteobacteria</taxon>
        <taxon>Burkholderiales</taxon>
        <taxon>Oxalobacteraceae</taxon>
        <taxon>Undibacterium</taxon>
    </lineage>
</organism>
<dbReference type="InterPro" id="IPR001279">
    <property type="entry name" value="Metallo-B-lactamas"/>
</dbReference>
<dbReference type="Pfam" id="PF19583">
    <property type="entry name" value="ODP"/>
    <property type="match status" value="1"/>
</dbReference>
<reference evidence="2 3" key="1">
    <citation type="submission" date="2018-05" db="EMBL/GenBank/DDBJ databases">
        <title>Genomic Encyclopedia of Type Strains, Phase IV (KMG-IV): sequencing the most valuable type-strain genomes for metagenomic binning, comparative biology and taxonomic classification.</title>
        <authorList>
            <person name="Goeker M."/>
        </authorList>
    </citation>
    <scope>NUCLEOTIDE SEQUENCE [LARGE SCALE GENOMIC DNA]</scope>
    <source>
        <strain evidence="2 3">DSM 19792</strain>
    </source>
</reference>
<dbReference type="InterPro" id="IPR036866">
    <property type="entry name" value="RibonucZ/Hydroxyglut_hydro"/>
</dbReference>
<dbReference type="PANTHER" id="PTHR43041">
    <property type="entry name" value="HYDROLASE, METALLO-BETA-LACTAMASE SUPERFAMILY"/>
    <property type="match status" value="1"/>
</dbReference>
<dbReference type="SMART" id="SM00849">
    <property type="entry name" value="Lactamase_B"/>
    <property type="match status" value="1"/>
</dbReference>
<name>A0A318JQ90_9BURK</name>
<comment type="caution">
    <text evidence="2">The sequence shown here is derived from an EMBL/GenBank/DDBJ whole genome shotgun (WGS) entry which is preliminary data.</text>
</comment>
<dbReference type="SUPFAM" id="SSF56281">
    <property type="entry name" value="Metallo-hydrolase/oxidoreductase"/>
    <property type="match status" value="1"/>
</dbReference>
<protein>
    <submittedName>
        <fullName evidence="2">Metallo-beta-lactamase superfamily protein</fullName>
    </submittedName>
</protein>
<proteinExistence type="predicted"/>
<gene>
    <name evidence="2" type="ORF">DFR42_10579</name>
</gene>
<dbReference type="AlphaFoldDB" id="A0A318JQ90"/>
<dbReference type="InterPro" id="IPR045761">
    <property type="entry name" value="ODP_dom"/>
</dbReference>
<dbReference type="Gene3D" id="3.60.15.10">
    <property type="entry name" value="Ribonuclease Z/Hydroxyacylglutathione hydrolase-like"/>
    <property type="match status" value="1"/>
</dbReference>
<evidence type="ECO:0000259" key="1">
    <source>
        <dbReference type="SMART" id="SM00849"/>
    </source>
</evidence>
<keyword evidence="3" id="KW-1185">Reference proteome</keyword>
<dbReference type="Proteomes" id="UP000247792">
    <property type="component" value="Unassembled WGS sequence"/>
</dbReference>
<dbReference type="PANTHER" id="PTHR43041:SF1">
    <property type="entry name" value="METALLO-BETA-LACTAMASE DOMAIN-CONTAINING PROTEIN"/>
    <property type="match status" value="1"/>
</dbReference>
<feature type="domain" description="Metallo-beta-lactamase" evidence="1">
    <location>
        <begin position="69"/>
        <end position="264"/>
    </location>
</feature>
<evidence type="ECO:0000313" key="2">
    <source>
        <dbReference type="EMBL" id="PXX42421.1"/>
    </source>
</evidence>
<accession>A0A318JQ90</accession>
<evidence type="ECO:0000313" key="3">
    <source>
        <dbReference type="Proteomes" id="UP000247792"/>
    </source>
</evidence>
<sequence>MTRFHVSRISHGLIHVKSRLASFLTIKLHSVFTPKACGAQLAIELFNDGKHICVMFNDLLDDTADHAVQANQFLVVSDGEGALIDPSGNLTYNALLVSLHKYLPKKDLKYLFASHQDPDIIGALDKWLMGTNCDLYVSKLWSRFVPHFCNLNRAEGRIVGIPDEGMPVRLRDTIIHAVPAHFLHAEGNFQFYDSKSKILFSGDVGASMVDAHDIESAITTKAQFLDHVHTMSGFHKRYMVSNKVCRLWANMVRKMDVNMLVPQHGRYFQGREAITAFLDWIENLQCGIDLFTQEHYRFRG</sequence>
<dbReference type="EMBL" id="QJKB01000005">
    <property type="protein sequence ID" value="PXX42421.1"/>
    <property type="molecule type" value="Genomic_DNA"/>
</dbReference>